<evidence type="ECO:0000256" key="3">
    <source>
        <dbReference type="ARBA" id="ARBA00022801"/>
    </source>
</evidence>
<dbReference type="GO" id="GO:0016787">
    <property type="term" value="F:hydrolase activity"/>
    <property type="evidence" value="ECO:0007669"/>
    <property type="project" value="UniProtKB-KW"/>
</dbReference>
<feature type="domain" description="Helicase ATP-binding" evidence="7">
    <location>
        <begin position="59"/>
        <end position="224"/>
    </location>
</feature>
<dbReference type="SMART" id="SM00487">
    <property type="entry name" value="DEXDc"/>
    <property type="match status" value="1"/>
</dbReference>
<dbReference type="FunFam" id="3.40.50.300:FF:002204">
    <property type="entry name" value="Uncharacterized protein, isoform C"/>
    <property type="match status" value="1"/>
</dbReference>
<dbReference type="OrthoDB" id="10253254at2759"/>
<dbReference type="GO" id="GO:0003723">
    <property type="term" value="F:RNA binding"/>
    <property type="evidence" value="ECO:0007669"/>
    <property type="project" value="TreeGrafter"/>
</dbReference>
<evidence type="ECO:0000256" key="1">
    <source>
        <dbReference type="ARBA" id="ARBA00012552"/>
    </source>
</evidence>
<comment type="catalytic activity">
    <reaction evidence="6">
        <text>ATP + H2O = ADP + phosphate + H(+)</text>
        <dbReference type="Rhea" id="RHEA:13065"/>
        <dbReference type="ChEBI" id="CHEBI:15377"/>
        <dbReference type="ChEBI" id="CHEBI:15378"/>
        <dbReference type="ChEBI" id="CHEBI:30616"/>
        <dbReference type="ChEBI" id="CHEBI:43474"/>
        <dbReference type="ChEBI" id="CHEBI:456216"/>
        <dbReference type="EC" id="3.6.4.13"/>
    </reaction>
</comment>
<evidence type="ECO:0000256" key="4">
    <source>
        <dbReference type="ARBA" id="ARBA00022806"/>
    </source>
</evidence>
<dbReference type="Gene3D" id="3.40.50.300">
    <property type="entry name" value="P-loop containing nucleotide triphosphate hydrolases"/>
    <property type="match status" value="2"/>
</dbReference>
<dbReference type="GO" id="GO:0003724">
    <property type="term" value="F:RNA helicase activity"/>
    <property type="evidence" value="ECO:0007669"/>
    <property type="project" value="UniProtKB-EC"/>
</dbReference>
<name>A0A6J1T715_FRAOC</name>
<evidence type="ECO:0000256" key="2">
    <source>
        <dbReference type="ARBA" id="ARBA00022741"/>
    </source>
</evidence>
<dbReference type="RefSeq" id="XP_026287475.1">
    <property type="nucleotide sequence ID" value="XM_026431690.2"/>
</dbReference>
<gene>
    <name evidence="10" type="primary">LOC113212857</name>
</gene>
<keyword evidence="2" id="KW-0547">Nucleotide-binding</keyword>
<dbReference type="GeneID" id="113212857"/>
<evidence type="ECO:0000256" key="6">
    <source>
        <dbReference type="ARBA" id="ARBA00047984"/>
    </source>
</evidence>
<accession>A0A6J1T715</accession>
<dbReference type="InterPro" id="IPR048333">
    <property type="entry name" value="HA2_WH"/>
</dbReference>
<proteinExistence type="predicted"/>
<dbReference type="Pfam" id="PF07717">
    <property type="entry name" value="OB_NTP_bind"/>
    <property type="match status" value="1"/>
</dbReference>
<dbReference type="Pfam" id="PF00270">
    <property type="entry name" value="DEAD"/>
    <property type="match status" value="1"/>
</dbReference>
<evidence type="ECO:0000259" key="8">
    <source>
        <dbReference type="PROSITE" id="PS51194"/>
    </source>
</evidence>
<dbReference type="SMART" id="SM00847">
    <property type="entry name" value="HA2"/>
    <property type="match status" value="1"/>
</dbReference>
<evidence type="ECO:0000256" key="5">
    <source>
        <dbReference type="ARBA" id="ARBA00022840"/>
    </source>
</evidence>
<keyword evidence="5" id="KW-0067">ATP-binding</keyword>
<dbReference type="PANTHER" id="PTHR18934">
    <property type="entry name" value="ATP-DEPENDENT RNA HELICASE"/>
    <property type="match status" value="1"/>
</dbReference>
<dbReference type="PROSITE" id="PS51192">
    <property type="entry name" value="HELICASE_ATP_BIND_1"/>
    <property type="match status" value="1"/>
</dbReference>
<dbReference type="Pfam" id="PF00271">
    <property type="entry name" value="Helicase_C"/>
    <property type="match status" value="1"/>
</dbReference>
<dbReference type="CDD" id="cd18791">
    <property type="entry name" value="SF2_C_RHA"/>
    <property type="match status" value="1"/>
</dbReference>
<dbReference type="FunFam" id="3.40.50.300:FF:000767">
    <property type="entry name" value="Putative ATP-dependent RNA helicase DHX35"/>
    <property type="match status" value="1"/>
</dbReference>
<dbReference type="InterPro" id="IPR007502">
    <property type="entry name" value="Helicase-assoc_dom"/>
</dbReference>
<dbReference type="SMART" id="SM00490">
    <property type="entry name" value="HELICc"/>
    <property type="match status" value="1"/>
</dbReference>
<organism evidence="9 10">
    <name type="scientific">Frankliniella occidentalis</name>
    <name type="common">Western flower thrips</name>
    <name type="synonym">Euthrips occidentalis</name>
    <dbReference type="NCBI Taxonomy" id="133901"/>
    <lineage>
        <taxon>Eukaryota</taxon>
        <taxon>Metazoa</taxon>
        <taxon>Ecdysozoa</taxon>
        <taxon>Arthropoda</taxon>
        <taxon>Hexapoda</taxon>
        <taxon>Insecta</taxon>
        <taxon>Pterygota</taxon>
        <taxon>Neoptera</taxon>
        <taxon>Paraneoptera</taxon>
        <taxon>Thysanoptera</taxon>
        <taxon>Terebrantia</taxon>
        <taxon>Thripoidea</taxon>
        <taxon>Thripidae</taxon>
        <taxon>Frankliniella</taxon>
    </lineage>
</organism>
<dbReference type="GO" id="GO:0071013">
    <property type="term" value="C:catalytic step 2 spliceosome"/>
    <property type="evidence" value="ECO:0007669"/>
    <property type="project" value="TreeGrafter"/>
</dbReference>
<keyword evidence="9" id="KW-1185">Reference proteome</keyword>
<dbReference type="InterPro" id="IPR027417">
    <property type="entry name" value="P-loop_NTPase"/>
</dbReference>
<dbReference type="Pfam" id="PF04408">
    <property type="entry name" value="WHD_HA2"/>
    <property type="match status" value="1"/>
</dbReference>
<dbReference type="InterPro" id="IPR014001">
    <property type="entry name" value="Helicase_ATP-bd"/>
</dbReference>
<dbReference type="Proteomes" id="UP000504606">
    <property type="component" value="Unplaced"/>
</dbReference>
<dbReference type="Gene3D" id="1.20.120.1080">
    <property type="match status" value="1"/>
</dbReference>
<dbReference type="AlphaFoldDB" id="A0A6J1T715"/>
<sequence length="689" mass="77776">MAGMRPVFLKPKDDDLYQEDKTDLDTDQTTAFIYNPNLSLPLEQHRQRLPVYKNRDHILYLLEQHQTVVLVGETGCGKSTQIPQYLYEAGWCADGKIVGITEPRRVAATTLANRVADEKGTPLGAVVGYSIRFDDAFDPLNTKIKYMTEGILLREMMADPLLRNYCCIVLDEVHERTLLTDTIMGLLKKILQKRRSLKLIVASATVDAEQLRDFFNFNSNKDSMKDSAVIISVQGRLYPVEVFYSQEPVPDYVKGSVDTAMKIHDNEPKGDILIFLTGHEEVDRAISLLKEHAVQNKNNELKLLPLPMYGSLPYGDQLKVFRPTPRGLRKVVVATNIAETSITISGIVYVIDCGFMKLRWFNPETQVDSLVLVPTSQASADQRAGRAGRVRSGKCYRLYKEEEFEKLSAATPPEMQRTELSGAILQLKALGINNVLRFNFPSPPPAKNLLSGLELLYALNAIDDSGQLTDPLGVRMAEFPVSPLHSKTLISSGEFGCAEEMASIMAALQVQNIFTKPGGGQAAIRARIAHRKFEVAEGDMLTLLNVVTGFLKQEKQRSKSWCHENFLNYKALRRVEQIRKQILKLLSKFKIPIESCSGRSEVVCRCITAGLFPNAAYLHHSGVYRTVRGGQELYIHPSSVLYTLEQPQWILFNEIMSTNRAYMREITVVHPDWLEELAPHFYQKRFDRD</sequence>
<dbReference type="PROSITE" id="PS51194">
    <property type="entry name" value="HELICASE_CTER"/>
    <property type="match status" value="1"/>
</dbReference>
<dbReference type="EC" id="3.6.4.13" evidence="1"/>
<dbReference type="InterPro" id="IPR011545">
    <property type="entry name" value="DEAD/DEAH_box_helicase_dom"/>
</dbReference>
<dbReference type="Pfam" id="PF21010">
    <property type="entry name" value="HA2_C"/>
    <property type="match status" value="1"/>
</dbReference>
<dbReference type="SUPFAM" id="SSF52540">
    <property type="entry name" value="P-loop containing nucleoside triphosphate hydrolases"/>
    <property type="match status" value="1"/>
</dbReference>
<dbReference type="PANTHER" id="PTHR18934:SF136">
    <property type="entry name" value="ATP-DEPENDENT RNA HELICASE DHX35-RELATED"/>
    <property type="match status" value="1"/>
</dbReference>
<dbReference type="InterPro" id="IPR011709">
    <property type="entry name" value="DEAD-box_helicase_OB_fold"/>
</dbReference>
<keyword evidence="4 10" id="KW-0347">Helicase</keyword>
<evidence type="ECO:0000313" key="10">
    <source>
        <dbReference type="RefSeq" id="XP_026287475.1"/>
    </source>
</evidence>
<reference evidence="10" key="1">
    <citation type="submission" date="2025-08" db="UniProtKB">
        <authorList>
            <consortium name="RefSeq"/>
        </authorList>
    </citation>
    <scope>IDENTIFICATION</scope>
    <source>
        <tissue evidence="10">Whole organism</tissue>
    </source>
</reference>
<evidence type="ECO:0000313" key="9">
    <source>
        <dbReference type="Proteomes" id="UP000504606"/>
    </source>
</evidence>
<evidence type="ECO:0000259" key="7">
    <source>
        <dbReference type="PROSITE" id="PS51192"/>
    </source>
</evidence>
<dbReference type="InterPro" id="IPR001650">
    <property type="entry name" value="Helicase_C-like"/>
</dbReference>
<protein>
    <recommendedName>
        <fullName evidence="1">RNA helicase</fullName>
        <ecNumber evidence="1">3.6.4.13</ecNumber>
    </recommendedName>
</protein>
<feature type="domain" description="Helicase C-terminal" evidence="8">
    <location>
        <begin position="256"/>
        <end position="431"/>
    </location>
</feature>
<dbReference type="FunFam" id="1.10.10.2130:FF:000001">
    <property type="entry name" value="Pre-mRNA-splicing factor ATP-dependent RNA helicase"/>
    <property type="match status" value="1"/>
</dbReference>
<keyword evidence="3" id="KW-0378">Hydrolase</keyword>
<dbReference type="GO" id="GO:0005524">
    <property type="term" value="F:ATP binding"/>
    <property type="evidence" value="ECO:0007669"/>
    <property type="project" value="UniProtKB-KW"/>
</dbReference>
<dbReference type="KEGG" id="foc:113212857"/>